<dbReference type="Proteomes" id="UP001049176">
    <property type="component" value="Chromosome 1"/>
</dbReference>
<gene>
    <name evidence="1" type="ORF">E1B28_000149</name>
</gene>
<accession>A0A9P7V0N6</accession>
<organism evidence="1 2">
    <name type="scientific">Marasmius oreades</name>
    <name type="common">fairy-ring Marasmius</name>
    <dbReference type="NCBI Taxonomy" id="181124"/>
    <lineage>
        <taxon>Eukaryota</taxon>
        <taxon>Fungi</taxon>
        <taxon>Dikarya</taxon>
        <taxon>Basidiomycota</taxon>
        <taxon>Agaricomycotina</taxon>
        <taxon>Agaricomycetes</taxon>
        <taxon>Agaricomycetidae</taxon>
        <taxon>Agaricales</taxon>
        <taxon>Marasmiineae</taxon>
        <taxon>Marasmiaceae</taxon>
        <taxon>Marasmius</taxon>
    </lineage>
</organism>
<comment type="caution">
    <text evidence="1">The sequence shown here is derived from an EMBL/GenBank/DDBJ whole genome shotgun (WGS) entry which is preliminary data.</text>
</comment>
<sequence length="141" mass="15942">MNMTAHPSSIYGRMDLHNSFQTPGQSIAMHMLAHTLEAQGTFSWTLPGEVSPSPLTLEQPCEWVFELGDNIPQTAKHMKLCIEEASNESGLDKEHIRAAEKFSKLHKQQYDTILFIKMQSIEKLLQSRAQAQSPDIADKLY</sequence>
<dbReference type="RefSeq" id="XP_043014651.1">
    <property type="nucleotide sequence ID" value="XM_043145951.1"/>
</dbReference>
<dbReference type="EMBL" id="CM032181">
    <property type="protein sequence ID" value="KAG7098181.1"/>
    <property type="molecule type" value="Genomic_DNA"/>
</dbReference>
<dbReference type="AlphaFoldDB" id="A0A9P7V0N6"/>
<evidence type="ECO:0000313" key="2">
    <source>
        <dbReference type="Proteomes" id="UP001049176"/>
    </source>
</evidence>
<reference evidence="1" key="1">
    <citation type="journal article" date="2021" name="Genome Biol. Evol.">
        <title>The assembled and annotated genome of the fairy-ring fungus Marasmius oreades.</title>
        <authorList>
            <person name="Hiltunen M."/>
            <person name="Ament-Velasquez S.L."/>
            <person name="Johannesson H."/>
        </authorList>
    </citation>
    <scope>NUCLEOTIDE SEQUENCE</scope>
    <source>
        <strain evidence="1">03SP1</strain>
    </source>
</reference>
<keyword evidence="2" id="KW-1185">Reference proteome</keyword>
<evidence type="ECO:0000313" key="1">
    <source>
        <dbReference type="EMBL" id="KAG7098181.1"/>
    </source>
</evidence>
<dbReference type="OrthoDB" id="3125425at2759"/>
<dbReference type="GeneID" id="66069225"/>
<name>A0A9P7V0N6_9AGAR</name>
<proteinExistence type="predicted"/>
<protein>
    <submittedName>
        <fullName evidence="1">Uncharacterized protein</fullName>
    </submittedName>
</protein>
<dbReference type="KEGG" id="more:E1B28_000149"/>